<dbReference type="InterPro" id="IPR050661">
    <property type="entry name" value="BglG_antiterminators"/>
</dbReference>
<dbReference type="STRING" id="118967.SAMN02745191_2349"/>
<dbReference type="Pfam" id="PF05043">
    <property type="entry name" value="Mga"/>
    <property type="match status" value="1"/>
</dbReference>
<keyword evidence="9" id="KW-1185">Reference proteome</keyword>
<organism evidence="8 9">
    <name type="scientific">Anaerorhabdus furcosa</name>
    <dbReference type="NCBI Taxonomy" id="118967"/>
    <lineage>
        <taxon>Bacteria</taxon>
        <taxon>Bacillati</taxon>
        <taxon>Bacillota</taxon>
        <taxon>Erysipelotrichia</taxon>
        <taxon>Erysipelotrichales</taxon>
        <taxon>Erysipelotrichaceae</taxon>
        <taxon>Anaerorhabdus</taxon>
    </lineage>
</organism>
<keyword evidence="2" id="KW-0677">Repeat</keyword>
<keyword evidence="5" id="KW-0804">Transcription</keyword>
<dbReference type="Proteomes" id="UP000243297">
    <property type="component" value="Unassembled WGS sequence"/>
</dbReference>
<dbReference type="PANTHER" id="PTHR30185:SF18">
    <property type="entry name" value="TRANSCRIPTIONAL REGULATOR MTLR"/>
    <property type="match status" value="1"/>
</dbReference>
<evidence type="ECO:0000256" key="2">
    <source>
        <dbReference type="ARBA" id="ARBA00022737"/>
    </source>
</evidence>
<dbReference type="RefSeq" id="WP_078712735.1">
    <property type="nucleotide sequence ID" value="NZ_FUWY01000008.1"/>
</dbReference>
<accession>A0A1T4Q8B4</accession>
<sequence length="611" mass="70767">MLMMKFGKSERTVHYDVIELRKLIKVHHINLRIKSKQGYYIPVVEKQRCIDFIKKHENKQIGANYRNNDELPDEILLYFALASEDKKADDCSEDLAISPSTLLRMINKVNLTHDKIKIVKGKKGYELAGNEYEIRLATSYLLSSYLNRESTIEEGYDVLPIIVKQTISKDEVISTSEIIKEVNGKYNVWVSNIGYLNLLSYCIFQKRRNQNHPSCCDAIQNDEDMSYASEILKKVNNQSEIDLNEIKLLVDCMLRNGVITPIEKEVYSAIEYDVIELVDDIEKRCNAISLELKKDKLIQDLHLHLSHYFKLKKYDIQLEDNLVLTEIKSKYAKIFMIAKKALVLFEKKFDIKMDETEISYVAIYIYKNLISTKKKALKVYVACATGKGLSNLLTTRIQNIFPQLEIIGQTSVYGLSKIDEEVDFIISTVNLPNIKIPVVKVSIVLADEDIKRIQEFINLGSVADKVPIQQTTYHESNKLDPFNLMDTKVGIGKKELNDVSNIMSKLTLTLLEYLAMVSELVHLNSSVLLGVVIHMNMAIPRWFASDDSEFDEEVEKGYERIIKEHNDIYMIMEKFFELVEKSLLITISRRERYAFYMYILSERERNNETID</sequence>
<keyword evidence="3" id="KW-0805">Transcription regulation</keyword>
<dbReference type="PROSITE" id="PS51099">
    <property type="entry name" value="PTS_EIIB_TYPE_2"/>
    <property type="match status" value="1"/>
</dbReference>
<gene>
    <name evidence="8" type="ORF">SAMN02745191_2349</name>
</gene>
<dbReference type="EMBL" id="FUWY01000008">
    <property type="protein sequence ID" value="SJZ99448.1"/>
    <property type="molecule type" value="Genomic_DNA"/>
</dbReference>
<evidence type="ECO:0000313" key="9">
    <source>
        <dbReference type="Proteomes" id="UP000243297"/>
    </source>
</evidence>
<evidence type="ECO:0000313" key="8">
    <source>
        <dbReference type="EMBL" id="SJZ99448.1"/>
    </source>
</evidence>
<proteinExistence type="predicted"/>
<reference evidence="9" key="1">
    <citation type="submission" date="2017-02" db="EMBL/GenBank/DDBJ databases">
        <authorList>
            <person name="Varghese N."/>
            <person name="Submissions S."/>
        </authorList>
    </citation>
    <scope>NUCLEOTIDE SEQUENCE [LARGE SCALE GENOMIC DNA]</scope>
    <source>
        <strain evidence="9">ATCC 25662</strain>
    </source>
</reference>
<feature type="domain" description="PRD" evidence="7">
    <location>
        <begin position="265"/>
        <end position="375"/>
    </location>
</feature>
<evidence type="ECO:0000259" key="7">
    <source>
        <dbReference type="PROSITE" id="PS51372"/>
    </source>
</evidence>
<keyword evidence="4" id="KW-0010">Activator</keyword>
<dbReference type="InterPro" id="IPR011608">
    <property type="entry name" value="PRD"/>
</dbReference>
<dbReference type="Gene3D" id="3.40.50.2300">
    <property type="match status" value="1"/>
</dbReference>
<name>A0A1T4Q8B4_9FIRM</name>
<dbReference type="Gene3D" id="1.10.1790.10">
    <property type="entry name" value="PRD domain"/>
    <property type="match status" value="2"/>
</dbReference>
<feature type="domain" description="PTS EIIB type-2" evidence="6">
    <location>
        <begin position="377"/>
        <end position="465"/>
    </location>
</feature>
<dbReference type="InterPro" id="IPR013011">
    <property type="entry name" value="PTS_EIIB_2"/>
</dbReference>
<feature type="domain" description="PRD" evidence="7">
    <location>
        <begin position="490"/>
        <end position="609"/>
    </location>
</feature>
<evidence type="ECO:0000256" key="4">
    <source>
        <dbReference type="ARBA" id="ARBA00023159"/>
    </source>
</evidence>
<keyword evidence="1" id="KW-0808">Transferase</keyword>
<dbReference type="InterPro" id="IPR007737">
    <property type="entry name" value="Mga_HTH"/>
</dbReference>
<evidence type="ECO:0000256" key="5">
    <source>
        <dbReference type="ARBA" id="ARBA00023163"/>
    </source>
</evidence>
<dbReference type="InterPro" id="IPR036634">
    <property type="entry name" value="PRD_sf"/>
</dbReference>
<dbReference type="GO" id="GO:0009401">
    <property type="term" value="P:phosphoenolpyruvate-dependent sugar phosphotransferase system"/>
    <property type="evidence" value="ECO:0007669"/>
    <property type="project" value="InterPro"/>
</dbReference>
<dbReference type="PANTHER" id="PTHR30185">
    <property type="entry name" value="CRYPTIC BETA-GLUCOSIDE BGL OPERON ANTITERMINATOR"/>
    <property type="match status" value="1"/>
</dbReference>
<dbReference type="CDD" id="cd05568">
    <property type="entry name" value="PTS_IIB_bgl_like"/>
    <property type="match status" value="1"/>
</dbReference>
<dbReference type="PROSITE" id="PS51372">
    <property type="entry name" value="PRD_2"/>
    <property type="match status" value="2"/>
</dbReference>
<dbReference type="SUPFAM" id="SSF63520">
    <property type="entry name" value="PTS-regulatory domain, PRD"/>
    <property type="match status" value="2"/>
</dbReference>
<dbReference type="SUPFAM" id="SSF52794">
    <property type="entry name" value="PTS system IIB component-like"/>
    <property type="match status" value="1"/>
</dbReference>
<dbReference type="OrthoDB" id="3175596at2"/>
<dbReference type="Pfam" id="PF00874">
    <property type="entry name" value="PRD"/>
    <property type="match status" value="2"/>
</dbReference>
<evidence type="ECO:0000256" key="3">
    <source>
        <dbReference type="ARBA" id="ARBA00023015"/>
    </source>
</evidence>
<evidence type="ECO:0000256" key="1">
    <source>
        <dbReference type="ARBA" id="ARBA00022679"/>
    </source>
</evidence>
<protein>
    <submittedName>
        <fullName evidence="8">Transcriptional antiterminator</fullName>
    </submittedName>
</protein>
<dbReference type="GO" id="GO:0008982">
    <property type="term" value="F:protein-N(PI)-phosphohistidine-sugar phosphotransferase activity"/>
    <property type="evidence" value="ECO:0007669"/>
    <property type="project" value="InterPro"/>
</dbReference>
<evidence type="ECO:0000259" key="6">
    <source>
        <dbReference type="PROSITE" id="PS51099"/>
    </source>
</evidence>
<dbReference type="InterPro" id="IPR036095">
    <property type="entry name" value="PTS_EIIB-like_sf"/>
</dbReference>
<dbReference type="AlphaFoldDB" id="A0A1T4Q8B4"/>
<dbReference type="GO" id="GO:0006355">
    <property type="term" value="P:regulation of DNA-templated transcription"/>
    <property type="evidence" value="ECO:0007669"/>
    <property type="project" value="InterPro"/>
</dbReference>